<evidence type="ECO:0000313" key="3">
    <source>
        <dbReference type="Proteomes" id="UP000218811"/>
    </source>
</evidence>
<feature type="region of interest" description="Disordered" evidence="1">
    <location>
        <begin position="313"/>
        <end position="334"/>
    </location>
</feature>
<accession>A0A2H3JGC2</accession>
<feature type="compositionally biased region" description="Pro residues" evidence="1">
    <location>
        <begin position="34"/>
        <end position="53"/>
    </location>
</feature>
<feature type="compositionally biased region" description="Basic and acidic residues" evidence="1">
    <location>
        <begin position="321"/>
        <end position="330"/>
    </location>
</feature>
<protein>
    <submittedName>
        <fullName evidence="2">Uncharacterized protein</fullName>
    </submittedName>
</protein>
<proteinExistence type="predicted"/>
<name>A0A2H3JGC2_WOLCO</name>
<reference evidence="2 3" key="1">
    <citation type="journal article" date="2012" name="Science">
        <title>The Paleozoic origin of enzymatic lignin decomposition reconstructed from 31 fungal genomes.</title>
        <authorList>
            <person name="Floudas D."/>
            <person name="Binder M."/>
            <person name="Riley R."/>
            <person name="Barry K."/>
            <person name="Blanchette R.A."/>
            <person name="Henrissat B."/>
            <person name="Martinez A.T."/>
            <person name="Otillar R."/>
            <person name="Spatafora J.W."/>
            <person name="Yadav J.S."/>
            <person name="Aerts A."/>
            <person name="Benoit I."/>
            <person name="Boyd A."/>
            <person name="Carlson A."/>
            <person name="Copeland A."/>
            <person name="Coutinho P.M."/>
            <person name="de Vries R.P."/>
            <person name="Ferreira P."/>
            <person name="Findley K."/>
            <person name="Foster B."/>
            <person name="Gaskell J."/>
            <person name="Glotzer D."/>
            <person name="Gorecki P."/>
            <person name="Heitman J."/>
            <person name="Hesse C."/>
            <person name="Hori C."/>
            <person name="Igarashi K."/>
            <person name="Jurgens J.A."/>
            <person name="Kallen N."/>
            <person name="Kersten P."/>
            <person name="Kohler A."/>
            <person name="Kuees U."/>
            <person name="Kumar T.K.A."/>
            <person name="Kuo A."/>
            <person name="LaButti K."/>
            <person name="Larrondo L.F."/>
            <person name="Lindquist E."/>
            <person name="Ling A."/>
            <person name="Lombard V."/>
            <person name="Lucas S."/>
            <person name="Lundell T."/>
            <person name="Martin R."/>
            <person name="McLaughlin D.J."/>
            <person name="Morgenstern I."/>
            <person name="Morin E."/>
            <person name="Murat C."/>
            <person name="Nagy L.G."/>
            <person name="Nolan M."/>
            <person name="Ohm R.A."/>
            <person name="Patyshakuliyeva A."/>
            <person name="Rokas A."/>
            <person name="Ruiz-Duenas F.J."/>
            <person name="Sabat G."/>
            <person name="Salamov A."/>
            <person name="Samejima M."/>
            <person name="Schmutz J."/>
            <person name="Slot J.C."/>
            <person name="St John F."/>
            <person name="Stenlid J."/>
            <person name="Sun H."/>
            <person name="Sun S."/>
            <person name="Syed K."/>
            <person name="Tsang A."/>
            <person name="Wiebenga A."/>
            <person name="Young D."/>
            <person name="Pisabarro A."/>
            <person name="Eastwood D.C."/>
            <person name="Martin F."/>
            <person name="Cullen D."/>
            <person name="Grigoriev I.V."/>
            <person name="Hibbett D.S."/>
        </authorList>
    </citation>
    <scope>NUCLEOTIDE SEQUENCE [LARGE SCALE GENOMIC DNA]</scope>
    <source>
        <strain evidence="2 3">MD-104</strain>
    </source>
</reference>
<keyword evidence="3" id="KW-1185">Reference proteome</keyword>
<feature type="region of interest" description="Disordered" evidence="1">
    <location>
        <begin position="28"/>
        <end position="53"/>
    </location>
</feature>
<sequence length="352" mass="38257">MSSPLAHLPEELLEHILELAITPTAPAPHYRPSWHPPPQPHSPSGAPPSAPSAPAPLLVSRTWLRIATPLHYRHVVLRSHRQTRLLARTLADNPALGACVRSLRVEGTFAALPDVVRACPALEAFDMTVDNGAAGAEAGAADETVHRFCSGFRLMPRVKHLVIRKNAYLTQPVPTLVIDELGKAISAGWEQLETVNIAFRYSPSAASNSFVTSLKMAPRLRDVRALLPAVWNTTLLEISANPALERIQLTPTTELVGAHLFLSEARKHPRLIELIRAGTPTMRLRAHTTTVVPSAYAPPPPLPVGVPQIRVPPQSTPRAHAKPEHRRDAHAGIPLLVVPQRHGPAARRMSAV</sequence>
<dbReference type="AlphaFoldDB" id="A0A2H3JGC2"/>
<gene>
    <name evidence="2" type="ORF">WOLCODRAFT_92487</name>
</gene>
<dbReference type="Proteomes" id="UP000218811">
    <property type="component" value="Unassembled WGS sequence"/>
</dbReference>
<dbReference type="EMBL" id="KB467943">
    <property type="protein sequence ID" value="PCH38893.1"/>
    <property type="molecule type" value="Genomic_DNA"/>
</dbReference>
<evidence type="ECO:0000256" key="1">
    <source>
        <dbReference type="SAM" id="MobiDB-lite"/>
    </source>
</evidence>
<dbReference type="OrthoDB" id="2786563at2759"/>
<evidence type="ECO:0000313" key="2">
    <source>
        <dbReference type="EMBL" id="PCH38893.1"/>
    </source>
</evidence>
<dbReference type="OMA" id="RPSWHPY"/>
<organism evidence="2 3">
    <name type="scientific">Wolfiporia cocos (strain MD-104)</name>
    <name type="common">Brown rot fungus</name>
    <dbReference type="NCBI Taxonomy" id="742152"/>
    <lineage>
        <taxon>Eukaryota</taxon>
        <taxon>Fungi</taxon>
        <taxon>Dikarya</taxon>
        <taxon>Basidiomycota</taxon>
        <taxon>Agaricomycotina</taxon>
        <taxon>Agaricomycetes</taxon>
        <taxon>Polyporales</taxon>
        <taxon>Phaeolaceae</taxon>
        <taxon>Wolfiporia</taxon>
    </lineage>
</organism>